<dbReference type="GO" id="GO:0050568">
    <property type="term" value="F:protein-glutamine glutaminase activity"/>
    <property type="evidence" value="ECO:0007669"/>
    <property type="project" value="UniProtKB-UniRule"/>
</dbReference>
<dbReference type="GO" id="GO:0005737">
    <property type="term" value="C:cytoplasm"/>
    <property type="evidence" value="ECO:0007669"/>
    <property type="project" value="UniProtKB-SubCell"/>
</dbReference>
<dbReference type="InterPro" id="IPR035909">
    <property type="entry name" value="CheB_C"/>
</dbReference>
<dbReference type="NCBIfam" id="NF001965">
    <property type="entry name" value="PRK00742.1"/>
    <property type="match status" value="1"/>
</dbReference>
<comment type="PTM">
    <text evidence="4">Phosphorylated by CheA. Phosphorylation of the N-terminal regulatory domain activates the methylesterase activity.</text>
</comment>
<dbReference type="PIRSF" id="PIRSF000876">
    <property type="entry name" value="RR_chemtxs_CheB"/>
    <property type="match status" value="1"/>
</dbReference>
<evidence type="ECO:0000256" key="1">
    <source>
        <dbReference type="ARBA" id="ARBA00022500"/>
    </source>
</evidence>
<evidence type="ECO:0000313" key="10">
    <source>
        <dbReference type="Proteomes" id="UP000094849"/>
    </source>
</evidence>
<dbReference type="Proteomes" id="UP000094849">
    <property type="component" value="Unassembled WGS sequence"/>
</dbReference>
<dbReference type="SUPFAM" id="SSF52738">
    <property type="entry name" value="Methylesterase CheB, C-terminal domain"/>
    <property type="match status" value="1"/>
</dbReference>
<dbReference type="Gene3D" id="3.40.50.180">
    <property type="entry name" value="Methylesterase CheB, C-terminal domain"/>
    <property type="match status" value="1"/>
</dbReference>
<evidence type="ECO:0000259" key="8">
    <source>
        <dbReference type="PROSITE" id="PS50122"/>
    </source>
</evidence>
<organism evidence="9 10">
    <name type="scientific">Candidatus Thiodiazotropha endoloripes</name>
    <dbReference type="NCBI Taxonomy" id="1818881"/>
    <lineage>
        <taxon>Bacteria</taxon>
        <taxon>Pseudomonadati</taxon>
        <taxon>Pseudomonadota</taxon>
        <taxon>Gammaproteobacteria</taxon>
        <taxon>Chromatiales</taxon>
        <taxon>Sedimenticolaceae</taxon>
        <taxon>Candidatus Thiodiazotropha</taxon>
    </lineage>
</organism>
<protein>
    <recommendedName>
        <fullName evidence="4">Protein-glutamate methylesterase/protein-glutamine glutaminase</fullName>
        <ecNumber evidence="4">3.1.1.61</ecNumber>
        <ecNumber evidence="4">3.5.1.44</ecNumber>
    </recommendedName>
</protein>
<dbReference type="GO" id="GO:0006935">
    <property type="term" value="P:chemotaxis"/>
    <property type="evidence" value="ECO:0007669"/>
    <property type="project" value="UniProtKB-UniRule"/>
</dbReference>
<dbReference type="SUPFAM" id="SSF52172">
    <property type="entry name" value="CheY-like"/>
    <property type="match status" value="1"/>
</dbReference>
<dbReference type="RefSeq" id="WP_069006461.1">
    <property type="nucleotide sequence ID" value="NZ_LVJW01000007.1"/>
</dbReference>
<keyword evidence="4 6" id="KW-0597">Phosphoprotein</keyword>
<name>A0A1E2UI25_9GAMM</name>
<feature type="active site" evidence="4 5">
    <location>
        <position position="176"/>
    </location>
</feature>
<keyword evidence="4" id="KW-0963">Cytoplasm</keyword>
<dbReference type="InterPro" id="IPR000673">
    <property type="entry name" value="Sig_transdc_resp-reg_Me-estase"/>
</dbReference>
<evidence type="ECO:0000256" key="2">
    <source>
        <dbReference type="ARBA" id="ARBA00022801"/>
    </source>
</evidence>
<evidence type="ECO:0000256" key="3">
    <source>
        <dbReference type="ARBA" id="ARBA00048267"/>
    </source>
</evidence>
<comment type="catalytic activity">
    <reaction evidence="4">
        <text>L-glutaminyl-[protein] + H2O = L-glutamyl-[protein] + NH4(+)</text>
        <dbReference type="Rhea" id="RHEA:16441"/>
        <dbReference type="Rhea" id="RHEA-COMP:10207"/>
        <dbReference type="Rhea" id="RHEA-COMP:10208"/>
        <dbReference type="ChEBI" id="CHEBI:15377"/>
        <dbReference type="ChEBI" id="CHEBI:28938"/>
        <dbReference type="ChEBI" id="CHEBI:29973"/>
        <dbReference type="ChEBI" id="CHEBI:30011"/>
        <dbReference type="EC" id="3.5.1.44"/>
    </reaction>
</comment>
<dbReference type="GO" id="GO:0000156">
    <property type="term" value="F:phosphorelay response regulator activity"/>
    <property type="evidence" value="ECO:0007669"/>
    <property type="project" value="InterPro"/>
</dbReference>
<feature type="domain" description="Response regulatory" evidence="7">
    <location>
        <begin position="6"/>
        <end position="123"/>
    </location>
</feature>
<dbReference type="GO" id="GO:0008984">
    <property type="term" value="F:protein-glutamate methylesterase activity"/>
    <property type="evidence" value="ECO:0007669"/>
    <property type="project" value="UniProtKB-UniRule"/>
</dbReference>
<dbReference type="Gene3D" id="3.40.50.2300">
    <property type="match status" value="1"/>
</dbReference>
<accession>A0A1E2UI25</accession>
<dbReference type="EMBL" id="LVJZ01000005">
    <property type="protein sequence ID" value="ODB92946.1"/>
    <property type="molecule type" value="Genomic_DNA"/>
</dbReference>
<dbReference type="Pfam" id="PF01339">
    <property type="entry name" value="CheB_methylest"/>
    <property type="match status" value="1"/>
</dbReference>
<keyword evidence="2 4" id="KW-0378">Hydrolase</keyword>
<evidence type="ECO:0000313" key="9">
    <source>
        <dbReference type="EMBL" id="ODB92946.1"/>
    </source>
</evidence>
<evidence type="ECO:0000256" key="6">
    <source>
        <dbReference type="PROSITE-ProRule" id="PRU00169"/>
    </source>
</evidence>
<dbReference type="CDD" id="cd17541">
    <property type="entry name" value="REC_CheB-like"/>
    <property type="match status" value="1"/>
</dbReference>
<dbReference type="EC" id="3.1.1.61" evidence="4"/>
<dbReference type="PANTHER" id="PTHR42872">
    <property type="entry name" value="PROTEIN-GLUTAMATE METHYLESTERASE/PROTEIN-GLUTAMINE GLUTAMINASE"/>
    <property type="match status" value="1"/>
</dbReference>
<dbReference type="PROSITE" id="PS50110">
    <property type="entry name" value="RESPONSE_REGULATORY"/>
    <property type="match status" value="1"/>
</dbReference>
<dbReference type="SMART" id="SM00448">
    <property type="entry name" value="REC"/>
    <property type="match status" value="1"/>
</dbReference>
<dbReference type="PROSITE" id="PS50122">
    <property type="entry name" value="CHEB"/>
    <property type="match status" value="1"/>
</dbReference>
<feature type="modified residue" description="4-aspartylphosphate" evidence="4 6">
    <location>
        <position position="57"/>
    </location>
</feature>
<gene>
    <name evidence="4" type="primary">cheB</name>
    <name evidence="9" type="ORF">A3196_19465</name>
</gene>
<comment type="catalytic activity">
    <reaction evidence="3 4">
        <text>[protein]-L-glutamate 5-O-methyl ester + H2O = L-glutamyl-[protein] + methanol + H(+)</text>
        <dbReference type="Rhea" id="RHEA:23236"/>
        <dbReference type="Rhea" id="RHEA-COMP:10208"/>
        <dbReference type="Rhea" id="RHEA-COMP:10311"/>
        <dbReference type="ChEBI" id="CHEBI:15377"/>
        <dbReference type="ChEBI" id="CHEBI:15378"/>
        <dbReference type="ChEBI" id="CHEBI:17790"/>
        <dbReference type="ChEBI" id="CHEBI:29973"/>
        <dbReference type="ChEBI" id="CHEBI:82795"/>
        <dbReference type="EC" id="3.1.1.61"/>
    </reaction>
</comment>
<comment type="domain">
    <text evidence="4">Contains a C-terminal catalytic domain, and an N-terminal region which modulates catalytic activity.</text>
</comment>
<dbReference type="InterPro" id="IPR011006">
    <property type="entry name" value="CheY-like_superfamily"/>
</dbReference>
<dbReference type="HAMAP" id="MF_00099">
    <property type="entry name" value="CheB_chemtxs"/>
    <property type="match status" value="1"/>
</dbReference>
<sequence>MGAKVRVLIVDDSAFFRNRVAAALQSAQDMEIIGFAANGDEAIRQTKSLKPDVVTMDVEMPVIDGITAVRRIMAETPTRILMFSAVTTEGAKETLDALDAGAMDFLPKEMSNPVAGAEETSKALLERVRNLAKSPLTLSRASVKEYLTPSPSRVASVGQTAPTFSSSPEMVAIGASTGGPVALRQVLSALPRNYPLPVVAAVHMPGSFTRAYAERLDGSCAIKVKEAMDREMLQPGVALIAPGGKQTTVVRGAGGYQVRISNPLPGEIYHPSVDQMLASVAESYRGKALALILTGMGSDGLEGAKKLKKYGSSLWSQDQKSCVVYGMPQAVEKAGLSDKVLSIDEIGPLMARVK</sequence>
<dbReference type="Pfam" id="PF00072">
    <property type="entry name" value="Response_reg"/>
    <property type="match status" value="1"/>
</dbReference>
<dbReference type="AlphaFoldDB" id="A0A1E2UI25"/>
<evidence type="ECO:0000256" key="5">
    <source>
        <dbReference type="PROSITE-ProRule" id="PRU00050"/>
    </source>
</evidence>
<reference evidence="9 10" key="1">
    <citation type="submission" date="2016-03" db="EMBL/GenBank/DDBJ databases">
        <title>Chemosynthetic sulphur-oxidizing symbionts of marine invertebrate animals are capable of nitrogen fixation.</title>
        <authorList>
            <person name="Petersen J.M."/>
            <person name="Kemper A."/>
            <person name="Gruber-Vodicka H."/>
            <person name="Cardini U."/>
            <person name="Geest Mvander."/>
            <person name="Kleiner M."/>
            <person name="Bulgheresi S."/>
            <person name="Fussmann M."/>
            <person name="Herbold C."/>
            <person name="Seah B.K.B."/>
            <person name="Antony C.Paul."/>
            <person name="Liu D."/>
            <person name="Belitz A."/>
            <person name="Weber M."/>
        </authorList>
    </citation>
    <scope>NUCLEOTIDE SEQUENCE [LARGE SCALE GENOMIC DNA]</scope>
    <source>
        <strain evidence="9">G_D</strain>
    </source>
</reference>
<dbReference type="InterPro" id="IPR001789">
    <property type="entry name" value="Sig_transdc_resp-reg_receiver"/>
</dbReference>
<dbReference type="OrthoDB" id="9793421at2"/>
<feature type="active site" evidence="4 5">
    <location>
        <position position="203"/>
    </location>
</feature>
<comment type="caution">
    <text evidence="9">The sequence shown here is derived from an EMBL/GenBank/DDBJ whole genome shotgun (WGS) entry which is preliminary data.</text>
</comment>
<dbReference type="EC" id="3.5.1.44" evidence="4"/>
<proteinExistence type="inferred from homology"/>
<evidence type="ECO:0000259" key="7">
    <source>
        <dbReference type="PROSITE" id="PS50110"/>
    </source>
</evidence>
<comment type="similarity">
    <text evidence="4">Belongs to the CheB family.</text>
</comment>
<keyword evidence="1 4" id="KW-0145">Chemotaxis</keyword>
<comment type="function">
    <text evidence="4">Involved in chemotaxis. Part of a chemotaxis signal transduction system that modulates chemotaxis in response to various stimuli. Catalyzes the demethylation of specific methylglutamate residues introduced into the chemoreceptors (methyl-accepting chemotaxis proteins or MCP) by CheR. Also mediates the irreversible deamidation of specific glutamine residues to glutamic acid.</text>
</comment>
<feature type="domain" description="CheB-type methylesterase" evidence="8">
    <location>
        <begin position="164"/>
        <end position="354"/>
    </location>
</feature>
<evidence type="ECO:0000256" key="4">
    <source>
        <dbReference type="HAMAP-Rule" id="MF_00099"/>
    </source>
</evidence>
<keyword evidence="10" id="KW-1185">Reference proteome</keyword>
<dbReference type="CDD" id="cd16432">
    <property type="entry name" value="CheB_Rec"/>
    <property type="match status" value="1"/>
</dbReference>
<dbReference type="PANTHER" id="PTHR42872:SF3">
    <property type="entry name" value="PROTEIN-GLUTAMATE METHYLESTERASE_PROTEIN-GLUTAMINE GLUTAMINASE 1"/>
    <property type="match status" value="1"/>
</dbReference>
<comment type="subcellular location">
    <subcellularLocation>
        <location evidence="4">Cytoplasm</location>
    </subcellularLocation>
</comment>
<dbReference type="STRING" id="1818881.A3196_19465"/>
<feature type="active site" evidence="4 5">
    <location>
        <position position="299"/>
    </location>
</feature>
<dbReference type="InterPro" id="IPR008248">
    <property type="entry name" value="CheB-like"/>
</dbReference>